<accession>A0A5J4IYY9</accession>
<dbReference type="PANTHER" id="PTHR43028:SF5">
    <property type="entry name" value="3'(2'),5'-BISPHOSPHATE NUCLEOTIDASE 1"/>
    <property type="match status" value="1"/>
</dbReference>
<dbReference type="CDD" id="cd01638">
    <property type="entry name" value="CysQ"/>
    <property type="match status" value="1"/>
</dbReference>
<dbReference type="SUPFAM" id="SSF56655">
    <property type="entry name" value="Carbohydrate phosphatase"/>
    <property type="match status" value="1"/>
</dbReference>
<dbReference type="InterPro" id="IPR006240">
    <property type="entry name" value="CysQ"/>
</dbReference>
<dbReference type="GO" id="GO:0000287">
    <property type="term" value="F:magnesium ion binding"/>
    <property type="evidence" value="ECO:0007669"/>
    <property type="project" value="UniProtKB-UniRule"/>
</dbReference>
<feature type="binding site" evidence="4">
    <location>
        <position position="83"/>
    </location>
    <ligand>
        <name>Mg(2+)</name>
        <dbReference type="ChEBI" id="CHEBI:18420"/>
        <label>2</label>
    </ligand>
</feature>
<evidence type="ECO:0000256" key="5">
    <source>
        <dbReference type="PIRSR" id="PIRSR600760-2"/>
    </source>
</evidence>
<dbReference type="InterPro" id="IPR020583">
    <property type="entry name" value="Inositol_monoP_metal-BS"/>
</dbReference>
<proteinExistence type="inferred from homology"/>
<dbReference type="FunFam" id="3.40.190.80:FF:000005">
    <property type="entry name" value="3'(2'),5'-bisphosphate nucleotidase CysQ"/>
    <property type="match status" value="1"/>
</dbReference>
<comment type="cofactor">
    <cofactor evidence="4 5">
        <name>Mg(2+)</name>
        <dbReference type="ChEBI" id="CHEBI:18420"/>
    </cofactor>
</comment>
<evidence type="ECO:0000256" key="1">
    <source>
        <dbReference type="ARBA" id="ARBA00001625"/>
    </source>
</evidence>
<feature type="binding site" evidence="5">
    <location>
        <position position="63"/>
    </location>
    <ligand>
        <name>Mg(2+)</name>
        <dbReference type="ChEBI" id="CHEBI:18420"/>
        <label>1</label>
        <note>catalytic</note>
    </ligand>
</feature>
<dbReference type="InterPro" id="IPR000760">
    <property type="entry name" value="Inositol_monophosphatase-like"/>
</dbReference>
<feature type="binding site" evidence="5">
    <location>
        <position position="223"/>
    </location>
    <ligand>
        <name>Mg(2+)</name>
        <dbReference type="ChEBI" id="CHEBI:18420"/>
        <label>1</label>
        <note>catalytic</note>
    </ligand>
</feature>
<evidence type="ECO:0000256" key="3">
    <source>
        <dbReference type="ARBA" id="ARBA00022842"/>
    </source>
</evidence>
<dbReference type="Pfam" id="PF00459">
    <property type="entry name" value="Inositol_P"/>
    <property type="match status" value="1"/>
</dbReference>
<feature type="binding site" evidence="5">
    <location>
        <position position="85"/>
    </location>
    <ligand>
        <name>Mg(2+)</name>
        <dbReference type="ChEBI" id="CHEBI:18420"/>
        <label>1</label>
        <note>catalytic</note>
    </ligand>
</feature>
<dbReference type="PANTHER" id="PTHR43028">
    <property type="entry name" value="3'(2'),5'-BISPHOSPHATE NUCLEOTIDASE 1"/>
    <property type="match status" value="1"/>
</dbReference>
<keyword evidence="2 4" id="KW-0479">Metal-binding</keyword>
<evidence type="ECO:0000313" key="6">
    <source>
        <dbReference type="EMBL" id="GER60186.1"/>
    </source>
</evidence>
<feature type="binding site" evidence="4">
    <location>
        <position position="85"/>
    </location>
    <ligand>
        <name>Mg(2+)</name>
        <dbReference type="ChEBI" id="CHEBI:18420"/>
        <label>1</label>
    </ligand>
</feature>
<comment type="caution">
    <text evidence="6">The sequence shown here is derived from an EMBL/GenBank/DDBJ whole genome shotgun (WGS) entry which is preliminary data.</text>
</comment>
<reference evidence="6 7" key="1">
    <citation type="submission" date="2019-08" db="EMBL/GenBank/DDBJ databases">
        <title>Draft genome sequence of Ulvibacter marinus type strain NBRC 109484.</title>
        <authorList>
            <person name="Kawano K."/>
            <person name="Ushijima N."/>
            <person name="Kihara M."/>
            <person name="Itoh H."/>
        </authorList>
    </citation>
    <scope>NUCLEOTIDE SEQUENCE [LARGE SCALE GENOMIC DNA]</scope>
    <source>
        <strain evidence="6 7">NBRC 109484</strain>
    </source>
</reference>
<name>A0A5J4IYY9_9FLAO</name>
<comment type="subcellular location">
    <subcellularLocation>
        <location evidence="4">Cell membrane</location>
        <topology evidence="4">Peripheral membrane protein</topology>
        <orientation evidence="4">Cytoplasmic side</orientation>
    </subcellularLocation>
</comment>
<feature type="binding site" evidence="4">
    <location>
        <begin position="85"/>
        <end position="88"/>
    </location>
    <ligand>
        <name>substrate</name>
    </ligand>
</feature>
<dbReference type="GO" id="GO:0008441">
    <property type="term" value="F:3'(2'),5'-bisphosphate nucleotidase activity"/>
    <property type="evidence" value="ECO:0007669"/>
    <property type="project" value="UniProtKB-UniRule"/>
</dbReference>
<dbReference type="PROSITE" id="PS00629">
    <property type="entry name" value="IMP_1"/>
    <property type="match status" value="1"/>
</dbReference>
<dbReference type="Gene3D" id="3.30.540.10">
    <property type="entry name" value="Fructose-1,6-Bisphosphatase, subunit A, domain 1"/>
    <property type="match status" value="1"/>
</dbReference>
<evidence type="ECO:0000256" key="2">
    <source>
        <dbReference type="ARBA" id="ARBA00022723"/>
    </source>
</evidence>
<protein>
    <recommendedName>
        <fullName evidence="4">3'(2'),5'-bisphosphate nucleotidase CysQ</fullName>
        <ecNumber evidence="4">3.1.3.7</ecNumber>
    </recommendedName>
    <alternativeName>
        <fullName evidence="4">3'(2'),5-bisphosphonucleoside 3'(2')-phosphohydrolase</fullName>
    </alternativeName>
    <alternativeName>
        <fullName evidence="4">3'-phosphoadenosine 5'-phosphate phosphatase</fullName>
        <shortName evidence="4">PAP phosphatase</shortName>
    </alternativeName>
</protein>
<feature type="binding site" evidence="5">
    <location>
        <position position="86"/>
    </location>
    <ligand>
        <name>Mg(2+)</name>
        <dbReference type="ChEBI" id="CHEBI:18420"/>
        <label>1</label>
        <note>catalytic</note>
    </ligand>
</feature>
<dbReference type="NCBIfam" id="TIGR01331">
    <property type="entry name" value="bisphos_cysQ"/>
    <property type="match status" value="1"/>
</dbReference>
<dbReference type="EC" id="3.1.3.7" evidence="4"/>
<keyword evidence="3 4" id="KW-0460">Magnesium</keyword>
<feature type="binding site" evidence="4">
    <location>
        <position position="223"/>
    </location>
    <ligand>
        <name>substrate</name>
    </ligand>
</feature>
<keyword evidence="7" id="KW-1185">Reference proteome</keyword>
<keyword evidence="4" id="KW-1003">Cell membrane</keyword>
<feature type="binding site" evidence="5">
    <location>
        <position position="83"/>
    </location>
    <ligand>
        <name>Mg(2+)</name>
        <dbReference type="ChEBI" id="CHEBI:18420"/>
        <label>1</label>
        <note>catalytic</note>
    </ligand>
</feature>
<dbReference type="GO" id="GO:0005886">
    <property type="term" value="C:plasma membrane"/>
    <property type="evidence" value="ECO:0007669"/>
    <property type="project" value="UniProtKB-SubCell"/>
</dbReference>
<gene>
    <name evidence="4" type="primary">cysQ</name>
    <name evidence="6" type="ORF">ULMA_22940</name>
</gene>
<keyword evidence="4" id="KW-0378">Hydrolase</keyword>
<feature type="binding site" evidence="4">
    <location>
        <position position="63"/>
    </location>
    <ligand>
        <name>substrate</name>
    </ligand>
</feature>
<sequence>MRELLQTAIEASIKSGKEILKIYSTDFEVVSKDDDSPLTMADKNANDVINTFLEPTGIPIISEENKQADYNVRKEWDTCWIVDPLDGTKEFIKRNGEFTVNIALVKNGSPVLGVIYVPVSKSLYFTAADGSSAYKIEIESEDQFDVAEILKNASIIGPSSIPNKIRVVGSRSHLNEATQSFIDQLPTQNEVEIVSKGSSLKFCLVAEGAADVYPRFAPTMEWDTAAGHAICQAAGVKVIDQNTQKPMQYNKENLLNAYFLVTK</sequence>
<dbReference type="GO" id="GO:0000103">
    <property type="term" value="P:sulfate assimilation"/>
    <property type="evidence" value="ECO:0007669"/>
    <property type="project" value="TreeGrafter"/>
</dbReference>
<feature type="binding site" evidence="4">
    <location>
        <position position="223"/>
    </location>
    <ligand>
        <name>Mg(2+)</name>
        <dbReference type="ChEBI" id="CHEBI:18420"/>
        <label>2</label>
    </ligand>
</feature>
<feature type="binding site" evidence="4">
    <location>
        <position position="83"/>
    </location>
    <ligand>
        <name>Mg(2+)</name>
        <dbReference type="ChEBI" id="CHEBI:18420"/>
        <label>1</label>
    </ligand>
</feature>
<feature type="binding site" evidence="4">
    <location>
        <position position="86"/>
    </location>
    <ligand>
        <name>Mg(2+)</name>
        <dbReference type="ChEBI" id="CHEBI:18420"/>
        <label>2</label>
    </ligand>
</feature>
<comment type="catalytic activity">
    <reaction evidence="1 4">
        <text>adenosine 3',5'-bisphosphate + H2O = AMP + phosphate</text>
        <dbReference type="Rhea" id="RHEA:10040"/>
        <dbReference type="ChEBI" id="CHEBI:15377"/>
        <dbReference type="ChEBI" id="CHEBI:43474"/>
        <dbReference type="ChEBI" id="CHEBI:58343"/>
        <dbReference type="ChEBI" id="CHEBI:456215"/>
        <dbReference type="EC" id="3.1.3.7"/>
    </reaction>
</comment>
<dbReference type="OrthoDB" id="9772456at2"/>
<dbReference type="Proteomes" id="UP000326509">
    <property type="component" value="Unassembled WGS sequence"/>
</dbReference>
<evidence type="ECO:0000256" key="4">
    <source>
        <dbReference type="HAMAP-Rule" id="MF_02095"/>
    </source>
</evidence>
<dbReference type="AlphaFoldDB" id="A0A5J4IYY9"/>
<feature type="binding site" evidence="4">
    <location>
        <position position="63"/>
    </location>
    <ligand>
        <name>Mg(2+)</name>
        <dbReference type="ChEBI" id="CHEBI:18420"/>
        <label>1</label>
    </ligand>
</feature>
<comment type="function">
    <text evidence="4">Converts adenosine-3',5'-bisphosphate (PAP) to AMP.</text>
</comment>
<keyword evidence="4" id="KW-0472">Membrane</keyword>
<evidence type="ECO:0000313" key="7">
    <source>
        <dbReference type="Proteomes" id="UP000326509"/>
    </source>
</evidence>
<dbReference type="EMBL" id="BKCG01000006">
    <property type="protein sequence ID" value="GER60186.1"/>
    <property type="molecule type" value="Genomic_DNA"/>
</dbReference>
<comment type="similarity">
    <text evidence="4">Belongs to the inositol monophosphatase superfamily. CysQ family.</text>
</comment>
<dbReference type="Gene3D" id="3.40.190.80">
    <property type="match status" value="1"/>
</dbReference>
<dbReference type="GO" id="GO:0050427">
    <property type="term" value="P:3'-phosphoadenosine 5'-phosphosulfate metabolic process"/>
    <property type="evidence" value="ECO:0007669"/>
    <property type="project" value="TreeGrafter"/>
</dbReference>
<dbReference type="HAMAP" id="MF_02095">
    <property type="entry name" value="CysQ"/>
    <property type="match status" value="1"/>
</dbReference>
<dbReference type="InterPro" id="IPR050725">
    <property type="entry name" value="CysQ/Inositol_MonoPase"/>
</dbReference>
<dbReference type="RefSeq" id="WP_151674627.1">
    <property type="nucleotide sequence ID" value="NZ_BKCG01000006.1"/>
</dbReference>
<organism evidence="6 7">
    <name type="scientific">Patiriisocius marinus</name>
    <dbReference type="NCBI Taxonomy" id="1397112"/>
    <lineage>
        <taxon>Bacteria</taxon>
        <taxon>Pseudomonadati</taxon>
        <taxon>Bacteroidota</taxon>
        <taxon>Flavobacteriia</taxon>
        <taxon>Flavobacteriales</taxon>
        <taxon>Flavobacteriaceae</taxon>
        <taxon>Patiriisocius</taxon>
    </lineage>
</organism>